<sequence length="175" mass="18807">MGLAMSGRFVVLFGLIAVAVGACGVQASTPAAVPIGAAPPQCRTMDISPYTAPERLEVVSAKGKRLFAVEIAANFQTRAQGMMCRTKLADNEGMLFEFQDVAERAFWMNNTLIPLDIIYIAPDGRIVSIQKNARPLDRTPLPSQGMASGVLEVRGGMSDKLGLKPGDQVIHPFFQ</sequence>
<gene>
    <name evidence="2" type="ORF">ABI_36190</name>
</gene>
<protein>
    <recommendedName>
        <fullName evidence="4">DUF192 domain-containing protein</fullName>
    </recommendedName>
</protein>
<evidence type="ECO:0000256" key="1">
    <source>
        <dbReference type="SAM" id="SignalP"/>
    </source>
</evidence>
<reference evidence="3" key="1">
    <citation type="submission" date="2011-03" db="EMBL/GenBank/DDBJ databases">
        <title>Draft genome sequence of Brevundimonas diminuta.</title>
        <authorList>
            <person name="Brown P.J.B."/>
            <person name="Buechlein A."/>
            <person name="Hemmerich C."/>
            <person name="Brun Y.V."/>
        </authorList>
    </citation>
    <scope>NUCLEOTIDE SEQUENCE [LARGE SCALE GENOMIC DNA]</scope>
    <source>
        <strain evidence="3">C19</strain>
    </source>
</reference>
<evidence type="ECO:0000313" key="2">
    <source>
        <dbReference type="EMBL" id="EGF90591.1"/>
    </source>
</evidence>
<feature type="chain" id="PRO_5003314350" description="DUF192 domain-containing protein" evidence="1">
    <location>
        <begin position="28"/>
        <end position="175"/>
    </location>
</feature>
<dbReference type="Proteomes" id="UP000006512">
    <property type="component" value="Unassembled WGS sequence"/>
</dbReference>
<dbReference type="Pfam" id="PF02643">
    <property type="entry name" value="DUF192"/>
    <property type="match status" value="1"/>
</dbReference>
<name>F4QQV4_9CAUL</name>
<dbReference type="AlphaFoldDB" id="F4QQV4"/>
<evidence type="ECO:0000313" key="3">
    <source>
        <dbReference type="Proteomes" id="UP000006512"/>
    </source>
</evidence>
<dbReference type="eggNOG" id="COG1430">
    <property type="taxonomic scope" value="Bacteria"/>
</dbReference>
<dbReference type="InterPro" id="IPR003795">
    <property type="entry name" value="DUF192"/>
</dbReference>
<organism evidence="2 3">
    <name type="scientific">Asticcacaulis biprosthecium C19</name>
    <dbReference type="NCBI Taxonomy" id="715226"/>
    <lineage>
        <taxon>Bacteria</taxon>
        <taxon>Pseudomonadati</taxon>
        <taxon>Pseudomonadota</taxon>
        <taxon>Alphaproteobacteria</taxon>
        <taxon>Caulobacterales</taxon>
        <taxon>Caulobacteraceae</taxon>
        <taxon>Asticcacaulis</taxon>
    </lineage>
</organism>
<keyword evidence="3" id="KW-1185">Reference proteome</keyword>
<dbReference type="PANTHER" id="PTHR37953:SF1">
    <property type="entry name" value="UPF0127 PROTEIN MJ1496"/>
    <property type="match status" value="1"/>
</dbReference>
<proteinExistence type="predicted"/>
<dbReference type="InterPro" id="IPR038695">
    <property type="entry name" value="Saro_0823-like_sf"/>
</dbReference>
<keyword evidence="1" id="KW-0732">Signal</keyword>
<dbReference type="HOGENOM" id="CLU_097039_2_2_5"/>
<accession>F4QQV4</accession>
<feature type="signal peptide" evidence="1">
    <location>
        <begin position="1"/>
        <end position="27"/>
    </location>
</feature>
<dbReference type="EMBL" id="GL883079">
    <property type="protein sequence ID" value="EGF90591.1"/>
    <property type="molecule type" value="Genomic_DNA"/>
</dbReference>
<dbReference type="PANTHER" id="PTHR37953">
    <property type="entry name" value="UPF0127 PROTEIN MJ1496"/>
    <property type="match status" value="1"/>
</dbReference>
<evidence type="ECO:0008006" key="4">
    <source>
        <dbReference type="Google" id="ProtNLM"/>
    </source>
</evidence>
<dbReference type="Gene3D" id="2.60.120.1140">
    <property type="entry name" value="Protein of unknown function DUF192"/>
    <property type="match status" value="1"/>
</dbReference>